<sequence>MTHILLSPTGEKRGAIDKELESRGLRRRIGLVVATFLALPLALRKSDYIASVPERTGERLASLTDIQLLDLPLSHVVEVDMVWHKRESNDAAQQWFRSKLMEVASLGHSG</sequence>
<dbReference type="PANTHER" id="PTHR30118">
    <property type="entry name" value="HTH-TYPE TRANSCRIPTIONAL REGULATOR LEUO-RELATED"/>
    <property type="match status" value="1"/>
</dbReference>
<feature type="domain" description="LysR substrate-binding" evidence="5">
    <location>
        <begin position="3"/>
        <end position="103"/>
    </location>
</feature>
<keyword evidence="7" id="KW-1185">Reference proteome</keyword>
<evidence type="ECO:0000259" key="5">
    <source>
        <dbReference type="Pfam" id="PF03466"/>
    </source>
</evidence>
<evidence type="ECO:0000256" key="1">
    <source>
        <dbReference type="ARBA" id="ARBA00009437"/>
    </source>
</evidence>
<protein>
    <recommendedName>
        <fullName evidence="5">LysR substrate-binding domain-containing protein</fullName>
    </recommendedName>
</protein>
<dbReference type="SUPFAM" id="SSF53850">
    <property type="entry name" value="Periplasmic binding protein-like II"/>
    <property type="match status" value="1"/>
</dbReference>
<keyword evidence="3" id="KW-0238">DNA-binding</keyword>
<evidence type="ECO:0000256" key="2">
    <source>
        <dbReference type="ARBA" id="ARBA00023015"/>
    </source>
</evidence>
<comment type="similarity">
    <text evidence="1">Belongs to the LysR transcriptional regulatory family.</text>
</comment>
<evidence type="ECO:0000313" key="6">
    <source>
        <dbReference type="EMBL" id="CAB3803671.1"/>
    </source>
</evidence>
<evidence type="ECO:0000256" key="4">
    <source>
        <dbReference type="ARBA" id="ARBA00023163"/>
    </source>
</evidence>
<organism evidence="6 7">
    <name type="scientific">Pararobbsia alpina</name>
    <dbReference type="NCBI Taxonomy" id="621374"/>
    <lineage>
        <taxon>Bacteria</taxon>
        <taxon>Pseudomonadati</taxon>
        <taxon>Pseudomonadota</taxon>
        <taxon>Betaproteobacteria</taxon>
        <taxon>Burkholderiales</taxon>
        <taxon>Burkholderiaceae</taxon>
        <taxon>Pararobbsia</taxon>
    </lineage>
</organism>
<accession>A0A6S7BL59</accession>
<dbReference type="AlphaFoldDB" id="A0A6S7BL59"/>
<name>A0A6S7BL59_9BURK</name>
<reference evidence="6 7" key="1">
    <citation type="submission" date="2020-04" db="EMBL/GenBank/DDBJ databases">
        <authorList>
            <person name="De Canck E."/>
        </authorList>
    </citation>
    <scope>NUCLEOTIDE SEQUENCE [LARGE SCALE GENOMIC DNA]</scope>
    <source>
        <strain evidence="6 7">LMG 28138</strain>
    </source>
</reference>
<evidence type="ECO:0000313" key="7">
    <source>
        <dbReference type="Proteomes" id="UP000494115"/>
    </source>
</evidence>
<evidence type="ECO:0000256" key="3">
    <source>
        <dbReference type="ARBA" id="ARBA00023125"/>
    </source>
</evidence>
<keyword evidence="4" id="KW-0804">Transcription</keyword>
<dbReference type="Pfam" id="PF03466">
    <property type="entry name" value="LysR_substrate"/>
    <property type="match status" value="1"/>
</dbReference>
<dbReference type="GO" id="GO:0003677">
    <property type="term" value="F:DNA binding"/>
    <property type="evidence" value="ECO:0007669"/>
    <property type="project" value="UniProtKB-KW"/>
</dbReference>
<dbReference type="RefSeq" id="WP_175107957.1">
    <property type="nucleotide sequence ID" value="NZ_CADIKM010000057.1"/>
</dbReference>
<dbReference type="InterPro" id="IPR005119">
    <property type="entry name" value="LysR_subst-bd"/>
</dbReference>
<dbReference type="InterPro" id="IPR050389">
    <property type="entry name" value="LysR-type_TF"/>
</dbReference>
<dbReference type="EMBL" id="CADIKM010000057">
    <property type="protein sequence ID" value="CAB3803671.1"/>
    <property type="molecule type" value="Genomic_DNA"/>
</dbReference>
<keyword evidence="2" id="KW-0805">Transcription regulation</keyword>
<dbReference type="Proteomes" id="UP000494115">
    <property type="component" value="Unassembled WGS sequence"/>
</dbReference>
<proteinExistence type="inferred from homology"/>
<dbReference type="PANTHER" id="PTHR30118:SF15">
    <property type="entry name" value="TRANSCRIPTIONAL REGULATORY PROTEIN"/>
    <property type="match status" value="1"/>
</dbReference>
<gene>
    <name evidence="6" type="ORF">LMG28138_05392</name>
</gene>
<dbReference type="Gene3D" id="3.40.190.10">
    <property type="entry name" value="Periplasmic binding protein-like II"/>
    <property type="match status" value="2"/>
</dbReference>